<dbReference type="Pfam" id="PF01642">
    <property type="entry name" value="MM_CoA_mutase"/>
    <property type="match status" value="1"/>
</dbReference>
<dbReference type="GO" id="GO:0031419">
    <property type="term" value="F:cobalamin binding"/>
    <property type="evidence" value="ECO:0007669"/>
    <property type="project" value="InterPro"/>
</dbReference>
<dbReference type="SUPFAM" id="SSF51703">
    <property type="entry name" value="Cobalamin (vitamin B12)-dependent enzymes"/>
    <property type="match status" value="1"/>
</dbReference>
<dbReference type="PANTHER" id="PTHR48101:SF4">
    <property type="entry name" value="METHYLMALONYL-COA MUTASE, MITOCHONDRIAL"/>
    <property type="match status" value="1"/>
</dbReference>
<feature type="domain" description="Methylmalonyl-CoA mutase alpha/beta chain catalytic" evidence="1">
    <location>
        <begin position="1"/>
        <end position="63"/>
    </location>
</feature>
<evidence type="ECO:0000259" key="1">
    <source>
        <dbReference type="Pfam" id="PF01642"/>
    </source>
</evidence>
<evidence type="ECO:0000313" key="2">
    <source>
        <dbReference type="EMBL" id="ETO20036.1"/>
    </source>
</evidence>
<dbReference type="OrthoDB" id="198977at2759"/>
<organism evidence="2 3">
    <name type="scientific">Reticulomyxa filosa</name>
    <dbReference type="NCBI Taxonomy" id="46433"/>
    <lineage>
        <taxon>Eukaryota</taxon>
        <taxon>Sar</taxon>
        <taxon>Rhizaria</taxon>
        <taxon>Retaria</taxon>
        <taxon>Foraminifera</taxon>
        <taxon>Monothalamids</taxon>
        <taxon>Reticulomyxidae</taxon>
        <taxon>Reticulomyxa</taxon>
    </lineage>
</organism>
<reference evidence="2 3" key="1">
    <citation type="journal article" date="2013" name="Curr. Biol.">
        <title>The Genome of the Foraminiferan Reticulomyxa filosa.</title>
        <authorList>
            <person name="Glockner G."/>
            <person name="Hulsmann N."/>
            <person name="Schleicher M."/>
            <person name="Noegel A.A."/>
            <person name="Eichinger L."/>
            <person name="Gallinger C."/>
            <person name="Pawlowski J."/>
            <person name="Sierra R."/>
            <person name="Euteneuer U."/>
            <person name="Pillet L."/>
            <person name="Moustafa A."/>
            <person name="Platzer M."/>
            <person name="Groth M."/>
            <person name="Szafranski K."/>
            <person name="Schliwa M."/>
        </authorList>
    </citation>
    <scope>NUCLEOTIDE SEQUENCE [LARGE SCALE GENOMIC DNA]</scope>
</reference>
<comment type="caution">
    <text evidence="2">The sequence shown here is derived from an EMBL/GenBank/DDBJ whole genome shotgun (WGS) entry which is preliminary data.</text>
</comment>
<dbReference type="GO" id="GO:0019678">
    <property type="term" value="P:propionate metabolic process, methylmalonyl pathway"/>
    <property type="evidence" value="ECO:0007669"/>
    <property type="project" value="TreeGrafter"/>
</dbReference>
<dbReference type="Gene3D" id="3.20.20.240">
    <property type="entry name" value="Methylmalonyl-CoA mutase"/>
    <property type="match status" value="1"/>
</dbReference>
<dbReference type="InterPro" id="IPR016176">
    <property type="entry name" value="Cbl-dep_enz_cat"/>
</dbReference>
<protein>
    <submittedName>
        <fullName evidence="2">Methylmalonyl-CoA mutase, large subunit</fullName>
    </submittedName>
</protein>
<evidence type="ECO:0000313" key="3">
    <source>
        <dbReference type="Proteomes" id="UP000023152"/>
    </source>
</evidence>
<dbReference type="InterPro" id="IPR006099">
    <property type="entry name" value="MeMalonylCoA_mutase_a/b_cat"/>
</dbReference>
<accession>X6N1U3</accession>
<dbReference type="Proteomes" id="UP000023152">
    <property type="component" value="Unassembled WGS sequence"/>
</dbReference>
<dbReference type="EMBL" id="ASPP01013011">
    <property type="protein sequence ID" value="ETO20036.1"/>
    <property type="molecule type" value="Genomic_DNA"/>
</dbReference>
<keyword evidence="3" id="KW-1185">Reference proteome</keyword>
<dbReference type="GO" id="GO:0005739">
    <property type="term" value="C:mitochondrion"/>
    <property type="evidence" value="ECO:0007669"/>
    <property type="project" value="TreeGrafter"/>
</dbReference>
<dbReference type="PANTHER" id="PTHR48101">
    <property type="entry name" value="METHYLMALONYL-COA MUTASE, MITOCHONDRIAL-RELATED"/>
    <property type="match status" value="1"/>
</dbReference>
<dbReference type="AlphaFoldDB" id="X6N1U3"/>
<dbReference type="GO" id="GO:0004494">
    <property type="term" value="F:methylmalonyl-CoA mutase activity"/>
    <property type="evidence" value="ECO:0007669"/>
    <property type="project" value="TreeGrafter"/>
</dbReference>
<sequence>MRAAIDSGMAKLKIEEAAAHKQAKIDSGHDIIVGVNKYRLQKEETVNVLAIDNKEVREKQIQR</sequence>
<gene>
    <name evidence="2" type="ORF">RFI_17181</name>
</gene>
<proteinExistence type="predicted"/>
<name>X6N1U3_RETFI</name>